<feature type="compositionally biased region" description="Gly residues" evidence="1">
    <location>
        <begin position="205"/>
        <end position="218"/>
    </location>
</feature>
<feature type="non-terminal residue" evidence="2">
    <location>
        <position position="356"/>
    </location>
</feature>
<proteinExistence type="predicted"/>
<gene>
    <name evidence="2" type="ORF">BGZ97_010084</name>
</gene>
<evidence type="ECO:0000313" key="2">
    <source>
        <dbReference type="EMBL" id="KAG0276441.1"/>
    </source>
</evidence>
<feature type="region of interest" description="Disordered" evidence="1">
    <location>
        <begin position="128"/>
        <end position="293"/>
    </location>
</feature>
<feature type="compositionally biased region" description="Low complexity" evidence="1">
    <location>
        <begin position="173"/>
        <end position="189"/>
    </location>
</feature>
<name>A0A9P6QN30_9FUNG</name>
<feature type="compositionally biased region" description="Low complexity" evidence="1">
    <location>
        <begin position="219"/>
        <end position="231"/>
    </location>
</feature>
<dbReference type="OrthoDB" id="10653686at2759"/>
<sequence length="356" mass="37877">MQLDLYDGFIQEWVQMGKKRLQKAILKKDIRKVFEDLVNADFKARVIEFLKGLAEAIFIHQNGQPEVEYIHLNENGSWKTAFFGPEVETTLLRESSPLTRVGIRHWFIHKSLLDYFFSLALSDSNDYGGDDDDGDGDDDDPQGGGDESHGDGGNSFGSDVEDLMDDNGGALDGDGSSTDDSAGLTNNDGGSSGGRGNSSSSNDGSSGGNGGSSDGNGGSTSENNNSSSIGGNSAGGSSGGSSGGDGDGSHGNKNGSNGDEDSSRRRKGDNRSKKKGTSTKSHPSASSDPFSRWNLFKEPSVLQFLVERARLDPRFKKRLFSTIQKAKFSSVPSLAAANAIVILFKSGERFQDDDLD</sequence>
<keyword evidence="3" id="KW-1185">Reference proteome</keyword>
<comment type="caution">
    <text evidence="2">The sequence shown here is derived from an EMBL/GenBank/DDBJ whole genome shotgun (WGS) entry which is preliminary data.</text>
</comment>
<dbReference type="AlphaFoldDB" id="A0A9P6QN30"/>
<feature type="compositionally biased region" description="Gly residues" evidence="1">
    <location>
        <begin position="232"/>
        <end position="246"/>
    </location>
</feature>
<protein>
    <submittedName>
        <fullName evidence="2">Uncharacterized protein</fullName>
    </submittedName>
</protein>
<dbReference type="EMBL" id="JAAAIN010005063">
    <property type="protein sequence ID" value="KAG0276441.1"/>
    <property type="molecule type" value="Genomic_DNA"/>
</dbReference>
<feature type="compositionally biased region" description="Polar residues" evidence="1">
    <location>
        <begin position="278"/>
        <end position="289"/>
    </location>
</feature>
<evidence type="ECO:0000256" key="1">
    <source>
        <dbReference type="SAM" id="MobiDB-lite"/>
    </source>
</evidence>
<feature type="compositionally biased region" description="Acidic residues" evidence="1">
    <location>
        <begin position="128"/>
        <end position="141"/>
    </location>
</feature>
<evidence type="ECO:0000313" key="3">
    <source>
        <dbReference type="Proteomes" id="UP000823405"/>
    </source>
</evidence>
<dbReference type="Proteomes" id="UP000823405">
    <property type="component" value="Unassembled WGS sequence"/>
</dbReference>
<organism evidence="2 3">
    <name type="scientific">Linnemannia gamsii</name>
    <dbReference type="NCBI Taxonomy" id="64522"/>
    <lineage>
        <taxon>Eukaryota</taxon>
        <taxon>Fungi</taxon>
        <taxon>Fungi incertae sedis</taxon>
        <taxon>Mucoromycota</taxon>
        <taxon>Mortierellomycotina</taxon>
        <taxon>Mortierellomycetes</taxon>
        <taxon>Mortierellales</taxon>
        <taxon>Mortierellaceae</taxon>
        <taxon>Linnemannia</taxon>
    </lineage>
</organism>
<feature type="compositionally biased region" description="Basic residues" evidence="1">
    <location>
        <begin position="264"/>
        <end position="277"/>
    </location>
</feature>
<reference evidence="2" key="1">
    <citation type="journal article" date="2020" name="Fungal Divers.">
        <title>Resolving the Mortierellaceae phylogeny through synthesis of multi-gene phylogenetics and phylogenomics.</title>
        <authorList>
            <person name="Vandepol N."/>
            <person name="Liber J."/>
            <person name="Desiro A."/>
            <person name="Na H."/>
            <person name="Kennedy M."/>
            <person name="Barry K."/>
            <person name="Grigoriev I.V."/>
            <person name="Miller A.N."/>
            <person name="O'Donnell K."/>
            <person name="Stajich J.E."/>
            <person name="Bonito G."/>
        </authorList>
    </citation>
    <scope>NUCLEOTIDE SEQUENCE</scope>
    <source>
        <strain evidence="2">NVP60</strain>
    </source>
</reference>
<accession>A0A9P6QN30</accession>